<keyword evidence="3" id="KW-1185">Reference proteome</keyword>
<evidence type="ECO:0000259" key="1">
    <source>
        <dbReference type="PROSITE" id="PS51855"/>
    </source>
</evidence>
<evidence type="ECO:0000313" key="3">
    <source>
        <dbReference type="Proteomes" id="UP001064489"/>
    </source>
</evidence>
<dbReference type="InterPro" id="IPR036914">
    <property type="entry name" value="MGS-like_dom_sf"/>
</dbReference>
<gene>
    <name evidence="2" type="ORF">LWI28_028960</name>
</gene>
<dbReference type="PROSITE" id="PS51855">
    <property type="entry name" value="MGS"/>
    <property type="match status" value="1"/>
</dbReference>
<dbReference type="AlphaFoldDB" id="A0AAD5P3G0"/>
<reference evidence="2" key="1">
    <citation type="journal article" date="2022" name="Plant J.">
        <title>Strategies of tolerance reflected in two North American maple genomes.</title>
        <authorList>
            <person name="McEvoy S.L."/>
            <person name="Sezen U.U."/>
            <person name="Trouern-Trend A."/>
            <person name="McMahon S.M."/>
            <person name="Schaberg P.G."/>
            <person name="Yang J."/>
            <person name="Wegrzyn J.L."/>
            <person name="Swenson N.G."/>
        </authorList>
    </citation>
    <scope>NUCLEOTIDE SEQUENCE</scope>
    <source>
        <strain evidence="2">91603</strain>
    </source>
</reference>
<dbReference type="InterPro" id="IPR011607">
    <property type="entry name" value="MGS-like_dom"/>
</dbReference>
<dbReference type="Proteomes" id="UP001064489">
    <property type="component" value="Chromosome 1"/>
</dbReference>
<dbReference type="EMBL" id="JAJSOW010000003">
    <property type="protein sequence ID" value="KAI9197007.1"/>
    <property type="molecule type" value="Genomic_DNA"/>
</dbReference>
<comment type="caution">
    <text evidence="2">The sequence shown here is derived from an EMBL/GenBank/DDBJ whole genome shotgun (WGS) entry which is preliminary data.</text>
</comment>
<sequence>MHEGRPHAGDMVANGQIQMMVITSTGDDALDQIDGLKLRRMALAYKVPIITTISGALANVDAIKSLKSNAIKMVALQDYFDTEITTGVGETLQSASASSSI</sequence>
<dbReference type="Gene3D" id="3.40.50.1380">
    <property type="entry name" value="Methylglyoxal synthase-like domain"/>
    <property type="match status" value="1"/>
</dbReference>
<organism evidence="2 3">
    <name type="scientific">Acer negundo</name>
    <name type="common">Box elder</name>
    <dbReference type="NCBI Taxonomy" id="4023"/>
    <lineage>
        <taxon>Eukaryota</taxon>
        <taxon>Viridiplantae</taxon>
        <taxon>Streptophyta</taxon>
        <taxon>Embryophyta</taxon>
        <taxon>Tracheophyta</taxon>
        <taxon>Spermatophyta</taxon>
        <taxon>Magnoliopsida</taxon>
        <taxon>eudicotyledons</taxon>
        <taxon>Gunneridae</taxon>
        <taxon>Pentapetalae</taxon>
        <taxon>rosids</taxon>
        <taxon>malvids</taxon>
        <taxon>Sapindales</taxon>
        <taxon>Sapindaceae</taxon>
        <taxon>Hippocastanoideae</taxon>
        <taxon>Acereae</taxon>
        <taxon>Acer</taxon>
    </lineage>
</organism>
<reference evidence="2" key="2">
    <citation type="submission" date="2023-02" db="EMBL/GenBank/DDBJ databases">
        <authorList>
            <person name="Swenson N.G."/>
            <person name="Wegrzyn J.L."/>
            <person name="Mcevoy S.L."/>
        </authorList>
    </citation>
    <scope>NUCLEOTIDE SEQUENCE</scope>
    <source>
        <strain evidence="2">91603</strain>
        <tissue evidence="2">Leaf</tissue>
    </source>
</reference>
<name>A0AAD5P3G0_ACENE</name>
<dbReference type="Pfam" id="PF02142">
    <property type="entry name" value="MGS"/>
    <property type="match status" value="1"/>
</dbReference>
<protein>
    <recommendedName>
        <fullName evidence="1">MGS-like domain-containing protein</fullName>
    </recommendedName>
</protein>
<feature type="domain" description="MGS-like" evidence="1">
    <location>
        <begin position="1"/>
        <end position="86"/>
    </location>
</feature>
<accession>A0AAD5P3G0</accession>
<proteinExistence type="predicted"/>
<evidence type="ECO:0000313" key="2">
    <source>
        <dbReference type="EMBL" id="KAI9197007.1"/>
    </source>
</evidence>
<dbReference type="SUPFAM" id="SSF52335">
    <property type="entry name" value="Methylglyoxal synthase-like"/>
    <property type="match status" value="1"/>
</dbReference>